<keyword evidence="5" id="KW-1185">Reference proteome</keyword>
<dbReference type="Proteomes" id="UP001176521">
    <property type="component" value="Unassembled WGS sequence"/>
</dbReference>
<dbReference type="AlphaFoldDB" id="A0AAN6JLK8"/>
<dbReference type="PROSITE" id="PS50102">
    <property type="entry name" value="RRM"/>
    <property type="match status" value="1"/>
</dbReference>
<evidence type="ECO:0000313" key="5">
    <source>
        <dbReference type="Proteomes" id="UP001176521"/>
    </source>
</evidence>
<keyword evidence="1" id="KW-0694">RNA-binding</keyword>
<feature type="compositionally biased region" description="Basic and acidic residues" evidence="2">
    <location>
        <begin position="225"/>
        <end position="235"/>
    </location>
</feature>
<feature type="compositionally biased region" description="Low complexity" evidence="2">
    <location>
        <begin position="16"/>
        <end position="32"/>
    </location>
</feature>
<feature type="compositionally biased region" description="Acidic residues" evidence="2">
    <location>
        <begin position="387"/>
        <end position="398"/>
    </location>
</feature>
<sequence length="429" mass="44835">MSAASTRTKRPASEDAGAAASSSSSSSSSGAGEQPQQKRHKAIERNGNSNGSGGQDQGQGQGQGQGQNQPAARAPKPVSSVYVSNLPLDATQEELASVFSRYGVLLEDDSGSAANRIKLYRDSATDMFTGDALITYFKPESVELAVNVLDESCLRAHLGQREPVMRVRRAEFGKDKEKGTDSGSKTAGKDAAPAKKSQAPAAPPQASSSAGGSSTSFGAKNDAAPADKGDAKRDGNAAGRRQLTDAEKKKVQKRMARLQSKLDGWESDSDGEGPGPGIINSTTTSTGAPGQISTVAGDLSAVDPALASSRTVVLTKMFTLAELDEDPALLLDLKEEVREECETLGKVTNVILYDKMNNRYFAGRTISAFLSHGKPRYRRTGVRGPDELGDDDDAGDDEESKRKDAFGAWLDGGGDDDGESAATGPVGDA</sequence>
<dbReference type="PANTHER" id="PTHR15608:SF0">
    <property type="entry name" value="HIV TAT-SPECIFIC FACTOR 1"/>
    <property type="match status" value="1"/>
</dbReference>
<name>A0AAN6JLK8_9BASI</name>
<dbReference type="GO" id="GO:0003723">
    <property type="term" value="F:RNA binding"/>
    <property type="evidence" value="ECO:0007669"/>
    <property type="project" value="UniProtKB-UniRule"/>
</dbReference>
<feature type="compositionally biased region" description="Basic and acidic residues" evidence="2">
    <location>
        <begin position="167"/>
        <end position="180"/>
    </location>
</feature>
<dbReference type="GO" id="GO:0005684">
    <property type="term" value="C:U2-type spliceosomal complex"/>
    <property type="evidence" value="ECO:0007669"/>
    <property type="project" value="TreeGrafter"/>
</dbReference>
<feature type="region of interest" description="Disordered" evidence="2">
    <location>
        <begin position="167"/>
        <end position="291"/>
    </location>
</feature>
<comment type="caution">
    <text evidence="4">The sequence shown here is derived from an EMBL/GenBank/DDBJ whole genome shotgun (WGS) entry which is preliminary data.</text>
</comment>
<gene>
    <name evidence="4" type="ORF">OC842_003108</name>
</gene>
<proteinExistence type="predicted"/>
<dbReference type="SMART" id="SM00360">
    <property type="entry name" value="RRM"/>
    <property type="match status" value="1"/>
</dbReference>
<dbReference type="Gene3D" id="3.30.70.330">
    <property type="match status" value="2"/>
</dbReference>
<feature type="compositionally biased region" description="Gly residues" evidence="2">
    <location>
        <begin position="50"/>
        <end position="65"/>
    </location>
</feature>
<dbReference type="SUPFAM" id="SSF54928">
    <property type="entry name" value="RNA-binding domain, RBD"/>
    <property type="match status" value="2"/>
</dbReference>
<evidence type="ECO:0000259" key="3">
    <source>
        <dbReference type="PROSITE" id="PS50102"/>
    </source>
</evidence>
<dbReference type="EMBL" id="JAPDMQ010000146">
    <property type="protein sequence ID" value="KAK0533040.1"/>
    <property type="molecule type" value="Genomic_DNA"/>
</dbReference>
<reference evidence="4" key="1">
    <citation type="journal article" date="2023" name="PhytoFront">
        <title>Draft Genome Resources of Seven Strains of Tilletia horrida, Causal Agent of Kernel Smut of Rice.</title>
        <authorList>
            <person name="Khanal S."/>
            <person name="Antony Babu S."/>
            <person name="Zhou X.G."/>
        </authorList>
    </citation>
    <scope>NUCLEOTIDE SEQUENCE</scope>
    <source>
        <strain evidence="4">TX3</strain>
    </source>
</reference>
<feature type="region of interest" description="Disordered" evidence="2">
    <location>
        <begin position="1"/>
        <end position="78"/>
    </location>
</feature>
<dbReference type="InterPro" id="IPR012677">
    <property type="entry name" value="Nucleotide-bd_a/b_plait_sf"/>
</dbReference>
<evidence type="ECO:0000256" key="1">
    <source>
        <dbReference type="PROSITE-ProRule" id="PRU00176"/>
    </source>
</evidence>
<dbReference type="GO" id="GO:0005686">
    <property type="term" value="C:U2 snRNP"/>
    <property type="evidence" value="ECO:0007669"/>
    <property type="project" value="TreeGrafter"/>
</dbReference>
<feature type="domain" description="RRM" evidence="3">
    <location>
        <begin position="79"/>
        <end position="172"/>
    </location>
</feature>
<dbReference type="InterPro" id="IPR000504">
    <property type="entry name" value="RRM_dom"/>
</dbReference>
<organism evidence="4 5">
    <name type="scientific">Tilletia horrida</name>
    <dbReference type="NCBI Taxonomy" id="155126"/>
    <lineage>
        <taxon>Eukaryota</taxon>
        <taxon>Fungi</taxon>
        <taxon>Dikarya</taxon>
        <taxon>Basidiomycota</taxon>
        <taxon>Ustilaginomycotina</taxon>
        <taxon>Exobasidiomycetes</taxon>
        <taxon>Tilletiales</taxon>
        <taxon>Tilletiaceae</taxon>
        <taxon>Tilletia</taxon>
    </lineage>
</organism>
<feature type="compositionally biased region" description="Low complexity" evidence="2">
    <location>
        <begin position="194"/>
        <end position="214"/>
    </location>
</feature>
<dbReference type="PANTHER" id="PTHR15608">
    <property type="entry name" value="SPLICING FACTOR U2AF-ASSOCIATED PROTEIN 2"/>
    <property type="match status" value="1"/>
</dbReference>
<protein>
    <recommendedName>
        <fullName evidence="3">RRM domain-containing protein</fullName>
    </recommendedName>
</protein>
<dbReference type="Pfam" id="PF00076">
    <property type="entry name" value="RRM_1"/>
    <property type="match status" value="1"/>
</dbReference>
<dbReference type="InterPro" id="IPR035979">
    <property type="entry name" value="RBD_domain_sf"/>
</dbReference>
<accession>A0AAN6JLK8</accession>
<dbReference type="InterPro" id="IPR034393">
    <property type="entry name" value="TatSF1-like"/>
</dbReference>
<feature type="region of interest" description="Disordered" evidence="2">
    <location>
        <begin position="376"/>
        <end position="429"/>
    </location>
</feature>
<feature type="compositionally biased region" description="Polar residues" evidence="2">
    <location>
        <begin position="279"/>
        <end position="291"/>
    </location>
</feature>
<evidence type="ECO:0000313" key="4">
    <source>
        <dbReference type="EMBL" id="KAK0533040.1"/>
    </source>
</evidence>
<evidence type="ECO:0000256" key="2">
    <source>
        <dbReference type="SAM" id="MobiDB-lite"/>
    </source>
</evidence>